<accession>A0ABU3RIF1</accession>
<gene>
    <name evidence="1" type="ORF">RQP52_23520</name>
</gene>
<sequence length="53" mass="6229">MIHFDLQLAAVGLLFVFKRLQWVSIGDRYAHVPKEELKKAFAWLESQRRETGV</sequence>
<comment type="caution">
    <text evidence="1">The sequence shown here is derived from an EMBL/GenBank/DDBJ whole genome shotgun (WGS) entry which is preliminary data.</text>
</comment>
<organism evidence="1 2">
    <name type="scientific">Paenibacillus violae</name>
    <dbReference type="NCBI Taxonomy" id="3077234"/>
    <lineage>
        <taxon>Bacteria</taxon>
        <taxon>Bacillati</taxon>
        <taxon>Bacillota</taxon>
        <taxon>Bacilli</taxon>
        <taxon>Bacillales</taxon>
        <taxon>Paenibacillaceae</taxon>
        <taxon>Paenibacillus</taxon>
    </lineage>
</organism>
<reference evidence="1 2" key="1">
    <citation type="submission" date="2023-10" db="EMBL/GenBank/DDBJ databases">
        <title>Paenibacillus strain PFR10 Genome sequencing and assembly.</title>
        <authorList>
            <person name="Kim I."/>
        </authorList>
    </citation>
    <scope>NUCLEOTIDE SEQUENCE [LARGE SCALE GENOMIC DNA]</scope>
    <source>
        <strain evidence="1 2">PFR10</strain>
    </source>
</reference>
<dbReference type="EMBL" id="JAWCUD010000009">
    <property type="protein sequence ID" value="MDU0204058.1"/>
    <property type="molecule type" value="Genomic_DNA"/>
</dbReference>
<name>A0ABU3RIF1_9BACL</name>
<keyword evidence="2" id="KW-1185">Reference proteome</keyword>
<proteinExistence type="predicted"/>
<evidence type="ECO:0000313" key="2">
    <source>
        <dbReference type="Proteomes" id="UP001260980"/>
    </source>
</evidence>
<dbReference type="Proteomes" id="UP001260980">
    <property type="component" value="Unassembled WGS sequence"/>
</dbReference>
<protein>
    <submittedName>
        <fullName evidence="1">Uncharacterized protein</fullName>
    </submittedName>
</protein>
<evidence type="ECO:0000313" key="1">
    <source>
        <dbReference type="EMBL" id="MDU0204058.1"/>
    </source>
</evidence>